<evidence type="ECO:0000313" key="2">
    <source>
        <dbReference type="EMBL" id="SAM84860.1"/>
    </source>
</evidence>
<proteinExistence type="predicted"/>
<dbReference type="Proteomes" id="UP000179920">
    <property type="component" value="Chromosome XV"/>
</dbReference>
<dbReference type="EMBL" id="LT558131">
    <property type="protein sequence ID" value="SAM84860.1"/>
    <property type="molecule type" value="Genomic_DNA"/>
</dbReference>
<protein>
    <submittedName>
        <fullName evidence="2">Uncharacterized protein</fullName>
    </submittedName>
</protein>
<accession>A0A1K0GAD5</accession>
<organism evidence="2 3">
    <name type="scientific">Ustilago bromivora</name>
    <dbReference type="NCBI Taxonomy" id="307758"/>
    <lineage>
        <taxon>Eukaryota</taxon>
        <taxon>Fungi</taxon>
        <taxon>Dikarya</taxon>
        <taxon>Basidiomycota</taxon>
        <taxon>Ustilaginomycotina</taxon>
        <taxon>Ustilaginomycetes</taxon>
        <taxon>Ustilaginales</taxon>
        <taxon>Ustilaginaceae</taxon>
        <taxon>Ustilago</taxon>
    </lineage>
</organism>
<sequence>MTIELLLPASSMPSDLSEQASRQTRELASEHSTTREVGQDDWPGWISASPRRALERSTSEQNADSRVVLGRNSASGNSLGDSDKASS</sequence>
<feature type="compositionally biased region" description="Basic and acidic residues" evidence="1">
    <location>
        <begin position="23"/>
        <end position="38"/>
    </location>
</feature>
<dbReference type="AlphaFoldDB" id="A0A1K0GAD5"/>
<evidence type="ECO:0000256" key="1">
    <source>
        <dbReference type="SAM" id="MobiDB-lite"/>
    </source>
</evidence>
<name>A0A1K0GAD5_9BASI</name>
<reference evidence="3" key="1">
    <citation type="submission" date="2016-04" db="EMBL/GenBank/DDBJ databases">
        <authorList>
            <person name="Guldener U."/>
            <person name="Guldener U."/>
        </authorList>
    </citation>
    <scope>NUCLEOTIDE SEQUENCE [LARGE SCALE GENOMIC DNA]</scope>
    <source>
        <strain evidence="3">UB2112</strain>
    </source>
</reference>
<feature type="compositionally biased region" description="Polar residues" evidence="1">
    <location>
        <begin position="11"/>
        <end position="22"/>
    </location>
</feature>
<dbReference type="OrthoDB" id="10300442at2759"/>
<evidence type="ECO:0000313" key="3">
    <source>
        <dbReference type="Proteomes" id="UP000179920"/>
    </source>
</evidence>
<gene>
    <name evidence="2" type="ORF">UBRO_05952</name>
</gene>
<feature type="region of interest" description="Disordered" evidence="1">
    <location>
        <begin position="1"/>
        <end position="87"/>
    </location>
</feature>